<name>A0A1I3F5R9_9PLAN</name>
<dbReference type="AlphaFoldDB" id="A0A1I3F5R9"/>
<evidence type="ECO:0000313" key="2">
    <source>
        <dbReference type="Proteomes" id="UP000199518"/>
    </source>
</evidence>
<evidence type="ECO:0008006" key="3">
    <source>
        <dbReference type="Google" id="ProtNLM"/>
    </source>
</evidence>
<reference evidence="2" key="1">
    <citation type="submission" date="2016-10" db="EMBL/GenBank/DDBJ databases">
        <authorList>
            <person name="Varghese N."/>
            <person name="Submissions S."/>
        </authorList>
    </citation>
    <scope>NUCLEOTIDE SEQUENCE [LARGE SCALE GENOMIC DNA]</scope>
    <source>
        <strain evidence="2">DSM 26348</strain>
    </source>
</reference>
<dbReference type="Proteomes" id="UP000199518">
    <property type="component" value="Unassembled WGS sequence"/>
</dbReference>
<proteinExistence type="predicted"/>
<evidence type="ECO:0000313" key="1">
    <source>
        <dbReference type="EMBL" id="SFI06606.1"/>
    </source>
</evidence>
<dbReference type="STRING" id="1576369.SAMN05421753_10597"/>
<organism evidence="1 2">
    <name type="scientific">Planctomicrobium piriforme</name>
    <dbReference type="NCBI Taxonomy" id="1576369"/>
    <lineage>
        <taxon>Bacteria</taxon>
        <taxon>Pseudomonadati</taxon>
        <taxon>Planctomycetota</taxon>
        <taxon>Planctomycetia</taxon>
        <taxon>Planctomycetales</taxon>
        <taxon>Planctomycetaceae</taxon>
        <taxon>Planctomicrobium</taxon>
    </lineage>
</organism>
<accession>A0A1I3F5R9</accession>
<sequence length="446" mass="50568">MRVPFFLDGQVDANSLILRYLLTAAMHFVVCSQLALAHDEFERPPINYSASKPENPVSRLQAEIDRGDIVLRHDPHFGYLPDLLKKLSIPVESQMLVYSKTSLQRTQISPRTPRALYFNDQVYVGYCHTGEVLEISTADPQLGTVFYTLEQSNEEPPRVIRQMDRCLQCHGTTNTQNVPGHTIRSLYVDAGGMPILGEGTRRVDPSTPIDKRWGGWYVTGMHGEQTHLGNQVIRDRDAPHPWNNDEGQNVPDLTGRFKTSNYLTPYSDIVALLVFEHQTHVHNLLTKANFTGREALHYQEEFNRVLNEPPDHRLESTTRRIENASEKLVEGLLSVDEAPLGSPITGTSGYAEVFSKQGPRDSKGRSLRDFDLKTRVFKYPCSYLIYSPGFDALPDQVRDEVARKLRDVLDGNGGERYAHLSPEDRTAIWEILTETKPDLFQRVPAQ</sequence>
<gene>
    <name evidence="1" type="ORF">SAMN05421753_10597</name>
</gene>
<protein>
    <recommendedName>
        <fullName evidence="3">Cytochrome c domain-containing protein</fullName>
    </recommendedName>
</protein>
<dbReference type="EMBL" id="FOQD01000005">
    <property type="protein sequence ID" value="SFI06606.1"/>
    <property type="molecule type" value="Genomic_DNA"/>
</dbReference>
<keyword evidence="2" id="KW-1185">Reference proteome</keyword>